<dbReference type="Gene3D" id="3.30.420.10">
    <property type="entry name" value="Ribonuclease H-like superfamily/Ribonuclease H"/>
    <property type="match status" value="1"/>
</dbReference>
<evidence type="ECO:0000313" key="2">
    <source>
        <dbReference type="EMBL" id="KAK7260345.1"/>
    </source>
</evidence>
<dbReference type="PANTHER" id="PTHR47723:SF19">
    <property type="entry name" value="POLYNUCLEOTIDYL TRANSFERASE, RIBONUCLEASE H-LIKE SUPERFAMILY PROTEIN"/>
    <property type="match status" value="1"/>
</dbReference>
<proteinExistence type="predicted"/>
<dbReference type="InterPro" id="IPR036397">
    <property type="entry name" value="RNaseH_sf"/>
</dbReference>
<dbReference type="InterPro" id="IPR044730">
    <property type="entry name" value="RNase_H-like_dom_plant"/>
</dbReference>
<dbReference type="AlphaFoldDB" id="A0AAN9EPU2"/>
<dbReference type="GO" id="GO:0004523">
    <property type="term" value="F:RNA-DNA hybrid ribonuclease activity"/>
    <property type="evidence" value="ECO:0007669"/>
    <property type="project" value="InterPro"/>
</dbReference>
<evidence type="ECO:0000259" key="1">
    <source>
        <dbReference type="Pfam" id="PF13456"/>
    </source>
</evidence>
<reference evidence="2 3" key="1">
    <citation type="submission" date="2024-01" db="EMBL/GenBank/DDBJ databases">
        <title>The genomes of 5 underutilized Papilionoideae crops provide insights into root nodulation and disease resistanc.</title>
        <authorList>
            <person name="Yuan L."/>
        </authorList>
    </citation>
    <scope>NUCLEOTIDE SEQUENCE [LARGE SCALE GENOMIC DNA]</scope>
    <source>
        <strain evidence="2">ZHUSHIDOU_FW_LH</strain>
        <tissue evidence="2">Leaf</tissue>
    </source>
</reference>
<comment type="caution">
    <text evidence="2">The sequence shown here is derived from an EMBL/GenBank/DDBJ whole genome shotgun (WGS) entry which is preliminary data.</text>
</comment>
<dbReference type="GO" id="GO:0003676">
    <property type="term" value="F:nucleic acid binding"/>
    <property type="evidence" value="ECO:0007669"/>
    <property type="project" value="InterPro"/>
</dbReference>
<evidence type="ECO:0000313" key="3">
    <source>
        <dbReference type="Proteomes" id="UP001372338"/>
    </source>
</evidence>
<feature type="domain" description="RNase H type-1" evidence="1">
    <location>
        <begin position="104"/>
        <end position="166"/>
    </location>
</feature>
<sequence>MRIDSAATVADGAAVIEGHHRRWRGKETLAVIEGRHRRWRGRERRHRRERRRKRGDHHCHRRRWFCCHCFHGSIDKRGSVCVVKHIEKLISWYISSPTGFVKLNVDGSVYKPSRRATCVGLLRDENGDFIEGFTCNLGMCSLVKAELWALLLDLRIVARLGIVKLVELDTKIMIG</sequence>
<gene>
    <name evidence="2" type="ORF">RIF29_26312</name>
</gene>
<dbReference type="CDD" id="cd06222">
    <property type="entry name" value="RNase_H_like"/>
    <property type="match status" value="1"/>
</dbReference>
<name>A0AAN9EPU2_CROPI</name>
<protein>
    <recommendedName>
        <fullName evidence="1">RNase H type-1 domain-containing protein</fullName>
    </recommendedName>
</protein>
<organism evidence="2 3">
    <name type="scientific">Crotalaria pallida</name>
    <name type="common">Smooth rattlebox</name>
    <name type="synonym">Crotalaria striata</name>
    <dbReference type="NCBI Taxonomy" id="3830"/>
    <lineage>
        <taxon>Eukaryota</taxon>
        <taxon>Viridiplantae</taxon>
        <taxon>Streptophyta</taxon>
        <taxon>Embryophyta</taxon>
        <taxon>Tracheophyta</taxon>
        <taxon>Spermatophyta</taxon>
        <taxon>Magnoliopsida</taxon>
        <taxon>eudicotyledons</taxon>
        <taxon>Gunneridae</taxon>
        <taxon>Pentapetalae</taxon>
        <taxon>rosids</taxon>
        <taxon>fabids</taxon>
        <taxon>Fabales</taxon>
        <taxon>Fabaceae</taxon>
        <taxon>Papilionoideae</taxon>
        <taxon>50 kb inversion clade</taxon>
        <taxon>genistoids sensu lato</taxon>
        <taxon>core genistoids</taxon>
        <taxon>Crotalarieae</taxon>
        <taxon>Crotalaria</taxon>
    </lineage>
</organism>
<dbReference type="PANTHER" id="PTHR47723">
    <property type="entry name" value="OS05G0353850 PROTEIN"/>
    <property type="match status" value="1"/>
</dbReference>
<accession>A0AAN9EPU2</accession>
<keyword evidence="3" id="KW-1185">Reference proteome</keyword>
<dbReference type="EMBL" id="JAYWIO010000005">
    <property type="protein sequence ID" value="KAK7260345.1"/>
    <property type="molecule type" value="Genomic_DNA"/>
</dbReference>
<dbReference type="InterPro" id="IPR053151">
    <property type="entry name" value="RNase_H-like"/>
</dbReference>
<dbReference type="Pfam" id="PF13456">
    <property type="entry name" value="RVT_3"/>
    <property type="match status" value="1"/>
</dbReference>
<dbReference type="Proteomes" id="UP001372338">
    <property type="component" value="Unassembled WGS sequence"/>
</dbReference>
<dbReference type="InterPro" id="IPR002156">
    <property type="entry name" value="RNaseH_domain"/>
</dbReference>